<sequence length="290" mass="33092">MFSPAEAQPWIKTRFGAQEARDWSYCQCSPKLACRMRVVGWHPNIAAKWGPFTTWSPETAAEWRAQGWNPADMKYWLNKGFTITDADKWKLLGITAHIYSNLRDPQSPLKSVGNWWETSSITKEANWIEAGFTPELVVKWMDNDISPRDAIILKEVLYPEEAAKWLNAGIPAKLATCWKAAILDPYTTGEFFKVKISPEEAAQWTAMGAKANYFVGCKQNLFTVANWLHTNKSTYKTFHVYMHPSKSPEGIMAWSKTESGALEAKLWMQLEIEIELACNFKSRQITPRSS</sequence>
<dbReference type="Proteomes" id="UP001165960">
    <property type="component" value="Unassembled WGS sequence"/>
</dbReference>
<accession>A0ACC2UJR6</accession>
<organism evidence="1 2">
    <name type="scientific">Entomophthora muscae</name>
    <dbReference type="NCBI Taxonomy" id="34485"/>
    <lineage>
        <taxon>Eukaryota</taxon>
        <taxon>Fungi</taxon>
        <taxon>Fungi incertae sedis</taxon>
        <taxon>Zoopagomycota</taxon>
        <taxon>Entomophthoromycotina</taxon>
        <taxon>Entomophthoromycetes</taxon>
        <taxon>Entomophthorales</taxon>
        <taxon>Entomophthoraceae</taxon>
        <taxon>Entomophthora</taxon>
    </lineage>
</organism>
<proteinExistence type="predicted"/>
<name>A0ACC2UJR6_9FUNG</name>
<keyword evidence="2" id="KW-1185">Reference proteome</keyword>
<evidence type="ECO:0000313" key="1">
    <source>
        <dbReference type="EMBL" id="KAJ9087172.1"/>
    </source>
</evidence>
<protein>
    <submittedName>
        <fullName evidence="1">Uncharacterized protein</fullName>
    </submittedName>
</protein>
<comment type="caution">
    <text evidence="1">The sequence shown here is derived from an EMBL/GenBank/DDBJ whole genome shotgun (WGS) entry which is preliminary data.</text>
</comment>
<evidence type="ECO:0000313" key="2">
    <source>
        <dbReference type="Proteomes" id="UP001165960"/>
    </source>
</evidence>
<dbReference type="EMBL" id="QTSX02000325">
    <property type="protein sequence ID" value="KAJ9087172.1"/>
    <property type="molecule type" value="Genomic_DNA"/>
</dbReference>
<gene>
    <name evidence="1" type="ORF">DSO57_1035784</name>
</gene>
<reference evidence="1" key="1">
    <citation type="submission" date="2022-04" db="EMBL/GenBank/DDBJ databases">
        <title>Genome of the entomopathogenic fungus Entomophthora muscae.</title>
        <authorList>
            <person name="Elya C."/>
            <person name="Lovett B.R."/>
            <person name="Lee E."/>
            <person name="Macias A.M."/>
            <person name="Hajek A.E."/>
            <person name="De Bivort B.L."/>
            <person name="Kasson M.T."/>
            <person name="De Fine Licht H.H."/>
            <person name="Stajich J.E."/>
        </authorList>
    </citation>
    <scope>NUCLEOTIDE SEQUENCE</scope>
    <source>
        <strain evidence="1">Berkeley</strain>
    </source>
</reference>